<sequence length="221" mass="24225">MTASSLMNRVRALLDEKGLSQASFARKIDVSPQALSAWLSGRNRPGVDEVERMCAALQVSPSWLITGRVDDPAHQSLVSADWVSIPLMDVKASCGNGRELSNAAVVQMIQVNRPWVSRHCGDANPRALNIIGVSGDSMSPTLEDGDFVILDTSVNSVYTDSIFAFIFSDELFIKRIQRVGKSLNIISDNHLYQTYTLSPPDIESGFKILGRVVTTCLVRKI</sequence>
<dbReference type="InterPro" id="IPR001387">
    <property type="entry name" value="Cro/C1-type_HTH"/>
</dbReference>
<dbReference type="PANTHER" id="PTHR40661">
    <property type="match status" value="1"/>
</dbReference>
<evidence type="ECO:0000256" key="2">
    <source>
        <dbReference type="ARBA" id="ARBA00023125"/>
    </source>
</evidence>
<dbReference type="PROSITE" id="PS50943">
    <property type="entry name" value="HTH_CROC1"/>
    <property type="match status" value="1"/>
</dbReference>
<dbReference type="CDD" id="cd06529">
    <property type="entry name" value="S24_LexA-like"/>
    <property type="match status" value="1"/>
</dbReference>
<dbReference type="CDD" id="cd00093">
    <property type="entry name" value="HTH_XRE"/>
    <property type="match status" value="1"/>
</dbReference>
<dbReference type="SUPFAM" id="SSF47413">
    <property type="entry name" value="lambda repressor-like DNA-binding domains"/>
    <property type="match status" value="1"/>
</dbReference>
<organism evidence="5">
    <name type="scientific">Siphoviridae sp. ctQU013</name>
    <dbReference type="NCBI Taxonomy" id="2826329"/>
    <lineage>
        <taxon>Viruses</taxon>
        <taxon>Duplodnaviria</taxon>
        <taxon>Heunggongvirae</taxon>
        <taxon>Uroviricota</taxon>
        <taxon>Caudoviricetes</taxon>
    </lineage>
</organism>
<dbReference type="Pfam" id="PF01381">
    <property type="entry name" value="HTH_3"/>
    <property type="match status" value="1"/>
</dbReference>
<dbReference type="InterPro" id="IPR039418">
    <property type="entry name" value="LexA-like"/>
</dbReference>
<dbReference type="PANTHER" id="PTHR40661:SF3">
    <property type="entry name" value="FELS-1 PROPHAGE TRANSCRIPTIONAL REGULATOR"/>
    <property type="match status" value="1"/>
</dbReference>
<dbReference type="EMBL" id="BK015198">
    <property type="protein sequence ID" value="DAD95627.1"/>
    <property type="molecule type" value="Genomic_DNA"/>
</dbReference>
<keyword evidence="2" id="KW-0238">DNA-binding</keyword>
<evidence type="ECO:0000256" key="3">
    <source>
        <dbReference type="ARBA" id="ARBA00023163"/>
    </source>
</evidence>
<dbReference type="SMART" id="SM00530">
    <property type="entry name" value="HTH_XRE"/>
    <property type="match status" value="1"/>
</dbReference>
<dbReference type="Gene3D" id="2.10.109.10">
    <property type="entry name" value="Umud Fragment, subunit A"/>
    <property type="match status" value="1"/>
</dbReference>
<dbReference type="InterPro" id="IPR036286">
    <property type="entry name" value="LexA/Signal_pep-like_sf"/>
</dbReference>
<dbReference type="SUPFAM" id="SSF51306">
    <property type="entry name" value="LexA/Signal peptidase"/>
    <property type="match status" value="1"/>
</dbReference>
<name>A0A8S5NNH4_9CAUD</name>
<dbReference type="InterPro" id="IPR015927">
    <property type="entry name" value="Peptidase_S24_S26A/B/C"/>
</dbReference>
<reference evidence="5" key="1">
    <citation type="journal article" date="2021" name="Proc. Natl. Acad. Sci. U.S.A.">
        <title>A Catalog of Tens of Thousands of Viruses from Human Metagenomes Reveals Hidden Associations with Chronic Diseases.</title>
        <authorList>
            <person name="Tisza M.J."/>
            <person name="Buck C.B."/>
        </authorList>
    </citation>
    <scope>NUCLEOTIDE SEQUENCE</scope>
    <source>
        <strain evidence="5">CtQU013</strain>
    </source>
</reference>
<proteinExistence type="predicted"/>
<dbReference type="Pfam" id="PF00717">
    <property type="entry name" value="Peptidase_S24"/>
    <property type="match status" value="1"/>
</dbReference>
<evidence type="ECO:0000313" key="5">
    <source>
        <dbReference type="EMBL" id="DAD95627.1"/>
    </source>
</evidence>
<keyword evidence="1" id="KW-0805">Transcription regulation</keyword>
<dbReference type="GO" id="GO:0003677">
    <property type="term" value="F:DNA binding"/>
    <property type="evidence" value="ECO:0007669"/>
    <property type="project" value="UniProtKB-KW"/>
</dbReference>
<evidence type="ECO:0000259" key="4">
    <source>
        <dbReference type="PROSITE" id="PS50943"/>
    </source>
</evidence>
<dbReference type="Gene3D" id="1.10.260.40">
    <property type="entry name" value="lambda repressor-like DNA-binding domains"/>
    <property type="match status" value="1"/>
</dbReference>
<accession>A0A8S5NNH4</accession>
<feature type="domain" description="HTH cro/C1-type" evidence="4">
    <location>
        <begin position="10"/>
        <end position="64"/>
    </location>
</feature>
<evidence type="ECO:0000256" key="1">
    <source>
        <dbReference type="ARBA" id="ARBA00023015"/>
    </source>
</evidence>
<protein>
    <submittedName>
        <fullName evidence="5">Repressor protein CI</fullName>
    </submittedName>
</protein>
<dbReference type="InterPro" id="IPR010982">
    <property type="entry name" value="Lambda_DNA-bd_dom_sf"/>
</dbReference>
<keyword evidence="3" id="KW-0804">Transcription</keyword>